<dbReference type="Gene3D" id="1.10.3720.10">
    <property type="entry name" value="MetI-like"/>
    <property type="match status" value="1"/>
</dbReference>
<dbReference type="InterPro" id="IPR043429">
    <property type="entry name" value="ArtM/GltK/GlnP/TcyL/YhdX-like"/>
</dbReference>
<evidence type="ECO:0000259" key="9">
    <source>
        <dbReference type="PROSITE" id="PS50928"/>
    </source>
</evidence>
<feature type="region of interest" description="Disordered" evidence="8">
    <location>
        <begin position="273"/>
        <end position="292"/>
    </location>
</feature>
<evidence type="ECO:0000256" key="4">
    <source>
        <dbReference type="ARBA" id="ARBA00022692"/>
    </source>
</evidence>
<keyword evidence="5 7" id="KW-1133">Transmembrane helix</keyword>
<dbReference type="Pfam" id="PF00528">
    <property type="entry name" value="BPD_transp_1"/>
    <property type="match status" value="1"/>
</dbReference>
<evidence type="ECO:0000313" key="10">
    <source>
        <dbReference type="EMBL" id="NIH55414.1"/>
    </source>
</evidence>
<gene>
    <name evidence="10" type="ORF">FB473_000059</name>
</gene>
<comment type="subcellular location">
    <subcellularLocation>
        <location evidence="1 7">Cell membrane</location>
        <topology evidence="1 7">Multi-pass membrane protein</topology>
    </subcellularLocation>
</comment>
<proteinExistence type="inferred from homology"/>
<evidence type="ECO:0000256" key="3">
    <source>
        <dbReference type="ARBA" id="ARBA00022475"/>
    </source>
</evidence>
<evidence type="ECO:0000256" key="8">
    <source>
        <dbReference type="SAM" id="MobiDB-lite"/>
    </source>
</evidence>
<dbReference type="InterPro" id="IPR000515">
    <property type="entry name" value="MetI-like"/>
</dbReference>
<feature type="transmembrane region" description="Helical" evidence="7">
    <location>
        <begin position="25"/>
        <end position="44"/>
    </location>
</feature>
<evidence type="ECO:0000256" key="5">
    <source>
        <dbReference type="ARBA" id="ARBA00022989"/>
    </source>
</evidence>
<feature type="transmembrane region" description="Helical" evidence="7">
    <location>
        <begin position="199"/>
        <end position="221"/>
    </location>
</feature>
<evidence type="ECO:0000256" key="2">
    <source>
        <dbReference type="ARBA" id="ARBA00022448"/>
    </source>
</evidence>
<feature type="transmembrane region" description="Helical" evidence="7">
    <location>
        <begin position="241"/>
        <end position="268"/>
    </location>
</feature>
<sequence length="318" mass="34242">MSAGSSVLFDAPGPRARAISRVGSIVGLVLIAAVLVWAVTILATPRQSGGITLPGMFDESRWDIFAEADVWLFIGQGVLNTLRAAAVAAVGALALGVVFSLLRSSEIAWVRKPVAWLLEFLRGMPVLLMMLFILLVGSTGQFTAVVVALILYNGTLIGEALRAGLAALPRGQREAALSVGMRPFQSKMLVEFPQAFRQMLPIIVAQLVVLLKDTSLGYIVGYNELIRTTMNNLSAYYGNRYLFSLFFVTLAIYLTINLSLSWFARWLARRGTPGTGRRRGTGGPMRPDDTADPVRAILLAEAAATARASEDQASQGTP</sequence>
<dbReference type="EMBL" id="JAAMOZ010000001">
    <property type="protein sequence ID" value="NIH55414.1"/>
    <property type="molecule type" value="Genomic_DNA"/>
</dbReference>
<feature type="domain" description="ABC transmembrane type-1" evidence="9">
    <location>
        <begin position="78"/>
        <end position="258"/>
    </location>
</feature>
<evidence type="ECO:0000256" key="1">
    <source>
        <dbReference type="ARBA" id="ARBA00004651"/>
    </source>
</evidence>
<keyword evidence="4 7" id="KW-0812">Transmembrane</keyword>
<protein>
    <submittedName>
        <fullName evidence="10">Glutamate transport system permease protein</fullName>
    </submittedName>
</protein>
<feature type="transmembrane region" description="Helical" evidence="7">
    <location>
        <begin position="82"/>
        <end position="102"/>
    </location>
</feature>
<dbReference type="NCBIfam" id="TIGR01726">
    <property type="entry name" value="HEQRo_perm_3TM"/>
    <property type="match status" value="1"/>
</dbReference>
<keyword evidence="2 7" id="KW-0813">Transport</keyword>
<name>A0ABX0SAI5_9ACTN</name>
<evidence type="ECO:0000256" key="6">
    <source>
        <dbReference type="ARBA" id="ARBA00023136"/>
    </source>
</evidence>
<reference evidence="10 11" key="1">
    <citation type="submission" date="2020-02" db="EMBL/GenBank/DDBJ databases">
        <title>Sequencing the genomes of 1000 actinobacteria strains.</title>
        <authorList>
            <person name="Klenk H.-P."/>
        </authorList>
    </citation>
    <scope>NUCLEOTIDE SEQUENCE [LARGE SCALE GENOMIC DNA]</scope>
    <source>
        <strain evidence="10 11">DSM 19609</strain>
    </source>
</reference>
<dbReference type="CDD" id="cd06261">
    <property type="entry name" value="TM_PBP2"/>
    <property type="match status" value="1"/>
</dbReference>
<dbReference type="Proteomes" id="UP000749311">
    <property type="component" value="Unassembled WGS sequence"/>
</dbReference>
<keyword evidence="11" id="KW-1185">Reference proteome</keyword>
<dbReference type="SUPFAM" id="SSF161098">
    <property type="entry name" value="MetI-like"/>
    <property type="match status" value="1"/>
</dbReference>
<evidence type="ECO:0000256" key="7">
    <source>
        <dbReference type="RuleBase" id="RU363032"/>
    </source>
</evidence>
<dbReference type="PROSITE" id="PS50928">
    <property type="entry name" value="ABC_TM1"/>
    <property type="match status" value="1"/>
</dbReference>
<dbReference type="InterPro" id="IPR010065">
    <property type="entry name" value="AA_ABC_transptr_permease_3TM"/>
</dbReference>
<dbReference type="InterPro" id="IPR035906">
    <property type="entry name" value="MetI-like_sf"/>
</dbReference>
<comment type="caution">
    <text evidence="10">The sequence shown here is derived from an EMBL/GenBank/DDBJ whole genome shotgun (WGS) entry which is preliminary data.</text>
</comment>
<keyword evidence="3" id="KW-1003">Cell membrane</keyword>
<dbReference type="PANTHER" id="PTHR30614:SF21">
    <property type="entry name" value="AMINO ACID ABC TRANSPORTER PERMEASE"/>
    <property type="match status" value="1"/>
</dbReference>
<organism evidence="10 11">
    <name type="scientific">Brooklawnia cerclae</name>
    <dbReference type="NCBI Taxonomy" id="349934"/>
    <lineage>
        <taxon>Bacteria</taxon>
        <taxon>Bacillati</taxon>
        <taxon>Actinomycetota</taxon>
        <taxon>Actinomycetes</taxon>
        <taxon>Propionibacteriales</taxon>
        <taxon>Propionibacteriaceae</taxon>
        <taxon>Brooklawnia</taxon>
    </lineage>
</organism>
<comment type="similarity">
    <text evidence="7">Belongs to the binding-protein-dependent transport system permease family.</text>
</comment>
<accession>A0ABX0SAI5</accession>
<dbReference type="PANTHER" id="PTHR30614">
    <property type="entry name" value="MEMBRANE COMPONENT OF AMINO ACID ABC TRANSPORTER"/>
    <property type="match status" value="1"/>
</dbReference>
<evidence type="ECO:0000313" key="11">
    <source>
        <dbReference type="Proteomes" id="UP000749311"/>
    </source>
</evidence>
<dbReference type="RefSeq" id="WP_167163765.1">
    <property type="nucleotide sequence ID" value="NZ_BAAAOO010000018.1"/>
</dbReference>
<keyword evidence="6 7" id="KW-0472">Membrane</keyword>